<gene>
    <name evidence="2" type="ORF">Tco_1019306</name>
</gene>
<organism evidence="2 3">
    <name type="scientific">Tanacetum coccineum</name>
    <dbReference type="NCBI Taxonomy" id="301880"/>
    <lineage>
        <taxon>Eukaryota</taxon>
        <taxon>Viridiplantae</taxon>
        <taxon>Streptophyta</taxon>
        <taxon>Embryophyta</taxon>
        <taxon>Tracheophyta</taxon>
        <taxon>Spermatophyta</taxon>
        <taxon>Magnoliopsida</taxon>
        <taxon>eudicotyledons</taxon>
        <taxon>Gunneridae</taxon>
        <taxon>Pentapetalae</taxon>
        <taxon>asterids</taxon>
        <taxon>campanulids</taxon>
        <taxon>Asterales</taxon>
        <taxon>Asteraceae</taxon>
        <taxon>Asteroideae</taxon>
        <taxon>Anthemideae</taxon>
        <taxon>Anthemidinae</taxon>
        <taxon>Tanacetum</taxon>
    </lineage>
</organism>
<comment type="caution">
    <text evidence="2">The sequence shown here is derived from an EMBL/GenBank/DDBJ whole genome shotgun (WGS) entry which is preliminary data.</text>
</comment>
<evidence type="ECO:0000313" key="3">
    <source>
        <dbReference type="Proteomes" id="UP001151760"/>
    </source>
</evidence>
<feature type="region of interest" description="Disordered" evidence="1">
    <location>
        <begin position="234"/>
        <end position="256"/>
    </location>
</feature>
<evidence type="ECO:0000256" key="1">
    <source>
        <dbReference type="SAM" id="MobiDB-lite"/>
    </source>
</evidence>
<feature type="compositionally biased region" description="Polar residues" evidence="1">
    <location>
        <begin position="234"/>
        <end position="247"/>
    </location>
</feature>
<reference evidence="2" key="1">
    <citation type="journal article" date="2022" name="Int. J. Mol. Sci.">
        <title>Draft Genome of Tanacetum Coccineum: Genomic Comparison of Closely Related Tanacetum-Family Plants.</title>
        <authorList>
            <person name="Yamashiro T."/>
            <person name="Shiraishi A."/>
            <person name="Nakayama K."/>
            <person name="Satake H."/>
        </authorList>
    </citation>
    <scope>NUCLEOTIDE SEQUENCE</scope>
</reference>
<accession>A0ABQ5FWX1</accession>
<sequence length="275" mass="30844">MIPKRRNRRRSKQIVEPELRTIVETPVATKADTRTMSELLQAPTEGYGDAIALPAILAENFELKVELLTLYDGPMVPPTSSPLPKEVERVPEATKDKLVECLALADLGASINLMPLSVWKKLSLLELTPTRMTLELVNRSVAYPVGVTEDVFVKVGKSPFLRTARELINVHREELILRDEDEKLIFHADNTSKHPQKHANESINMINFIDITCEDRFSEVLKFKKSNHPSSGYLTPASDSAIESLSPSPLPYEDSDPLLEETDIFLSHFNDSSPN</sequence>
<dbReference type="InterPro" id="IPR021109">
    <property type="entry name" value="Peptidase_aspartic_dom_sf"/>
</dbReference>
<keyword evidence="2" id="KW-0548">Nucleotidyltransferase</keyword>
<protein>
    <submittedName>
        <fullName evidence="2">Reverse transcriptase domain-containing protein</fullName>
    </submittedName>
</protein>
<dbReference type="Gene3D" id="2.40.70.10">
    <property type="entry name" value="Acid Proteases"/>
    <property type="match status" value="1"/>
</dbReference>
<dbReference type="Proteomes" id="UP001151760">
    <property type="component" value="Unassembled WGS sequence"/>
</dbReference>
<dbReference type="EMBL" id="BQNB010017842">
    <property type="protein sequence ID" value="GJT67826.1"/>
    <property type="molecule type" value="Genomic_DNA"/>
</dbReference>
<evidence type="ECO:0000313" key="2">
    <source>
        <dbReference type="EMBL" id="GJT67826.1"/>
    </source>
</evidence>
<reference evidence="2" key="2">
    <citation type="submission" date="2022-01" db="EMBL/GenBank/DDBJ databases">
        <authorList>
            <person name="Yamashiro T."/>
            <person name="Shiraishi A."/>
            <person name="Satake H."/>
            <person name="Nakayama K."/>
        </authorList>
    </citation>
    <scope>NUCLEOTIDE SEQUENCE</scope>
</reference>
<keyword evidence="2" id="KW-0695">RNA-directed DNA polymerase</keyword>
<dbReference type="PANTHER" id="PTHR33067:SF9">
    <property type="entry name" value="RNA-DIRECTED DNA POLYMERASE"/>
    <property type="match status" value="1"/>
</dbReference>
<dbReference type="CDD" id="cd00303">
    <property type="entry name" value="retropepsin_like"/>
    <property type="match status" value="1"/>
</dbReference>
<keyword evidence="3" id="KW-1185">Reference proteome</keyword>
<proteinExistence type="predicted"/>
<dbReference type="PANTHER" id="PTHR33067">
    <property type="entry name" value="RNA-DIRECTED DNA POLYMERASE-RELATED"/>
    <property type="match status" value="1"/>
</dbReference>
<keyword evidence="2" id="KW-0808">Transferase</keyword>
<name>A0ABQ5FWX1_9ASTR</name>
<dbReference type="GO" id="GO:0003964">
    <property type="term" value="F:RNA-directed DNA polymerase activity"/>
    <property type="evidence" value="ECO:0007669"/>
    <property type="project" value="UniProtKB-KW"/>
</dbReference>